<evidence type="ECO:0000313" key="3">
    <source>
        <dbReference type="Proteomes" id="UP001324380"/>
    </source>
</evidence>
<protein>
    <submittedName>
        <fullName evidence="2">Uncharacterized protein</fullName>
    </submittedName>
</protein>
<feature type="transmembrane region" description="Helical" evidence="1">
    <location>
        <begin position="28"/>
        <end position="48"/>
    </location>
</feature>
<dbReference type="RefSeq" id="WP_321561619.1">
    <property type="nucleotide sequence ID" value="NZ_CP139558.1"/>
</dbReference>
<dbReference type="Proteomes" id="UP001324380">
    <property type="component" value="Chromosome"/>
</dbReference>
<reference evidence="2 3" key="1">
    <citation type="submission" date="2023-11" db="EMBL/GenBank/DDBJ databases">
        <title>Analysis of the Genomes of Mucilaginibacter gossypii cycad 4 and M. sabulilitoris SNA2: microbes with the potential for plant growth promotion.</title>
        <authorList>
            <person name="Hirsch A.M."/>
            <person name="Humm E."/>
            <person name="Rubbi M."/>
            <person name="Del Vecchio G."/>
            <person name="Ha S.M."/>
            <person name="Pellegrini M."/>
            <person name="Gunsalus R.P."/>
        </authorList>
    </citation>
    <scope>NUCLEOTIDE SEQUENCE [LARGE SCALE GENOMIC DNA]</scope>
    <source>
        <strain evidence="2 3">SNA2</strain>
    </source>
</reference>
<gene>
    <name evidence="2" type="ORF">SNE25_24320</name>
</gene>
<sequence>MSSLEVLKHARNVFSIIKGKTLKSKHKIVEVFIEIAIIVFAISLSLYLERWREEKDDHHIETRFLEGLKSDLGTDLKELRLSSARCNSMKQAAGYFLKPAIKINWSADSINHYAYQLFHNVYFFPNSNRYESLKSTGKLSVIVDKGLQDDIIDLYQTKIPDLQEQINFFNDFMNSSVKNYLIQNFKRDSDNNVLFDKSFFISAQTKNILSFYGDLDDVQKRIQATIKTIEKILVRLDKYPK</sequence>
<evidence type="ECO:0000313" key="2">
    <source>
        <dbReference type="EMBL" id="WPU92457.1"/>
    </source>
</evidence>
<keyword evidence="3" id="KW-1185">Reference proteome</keyword>
<keyword evidence="1" id="KW-0812">Transmembrane</keyword>
<name>A0ABZ0THM7_9SPHI</name>
<proteinExistence type="predicted"/>
<organism evidence="2 3">
    <name type="scientific">Mucilaginibacter sabulilitoris</name>
    <dbReference type="NCBI Taxonomy" id="1173583"/>
    <lineage>
        <taxon>Bacteria</taxon>
        <taxon>Pseudomonadati</taxon>
        <taxon>Bacteroidota</taxon>
        <taxon>Sphingobacteriia</taxon>
        <taxon>Sphingobacteriales</taxon>
        <taxon>Sphingobacteriaceae</taxon>
        <taxon>Mucilaginibacter</taxon>
    </lineage>
</organism>
<keyword evidence="1" id="KW-0472">Membrane</keyword>
<keyword evidence="1" id="KW-1133">Transmembrane helix</keyword>
<evidence type="ECO:0000256" key="1">
    <source>
        <dbReference type="SAM" id="Phobius"/>
    </source>
</evidence>
<accession>A0ABZ0THM7</accession>
<dbReference type="EMBL" id="CP139558">
    <property type="protein sequence ID" value="WPU92457.1"/>
    <property type="molecule type" value="Genomic_DNA"/>
</dbReference>